<evidence type="ECO:0000256" key="4">
    <source>
        <dbReference type="SAM" id="MobiDB-lite"/>
    </source>
</evidence>
<evidence type="ECO:0000256" key="1">
    <source>
        <dbReference type="ARBA" id="ARBA00008889"/>
    </source>
</evidence>
<dbReference type="InterPro" id="IPR047865">
    <property type="entry name" value="Ribosomal_uL10_bac_type"/>
</dbReference>
<evidence type="ECO:0000256" key="3">
    <source>
        <dbReference type="ARBA" id="ARBA00035716"/>
    </source>
</evidence>
<reference evidence="5" key="3">
    <citation type="submission" date="2025-09" db="UniProtKB">
        <authorList>
            <consortium name="Ensembl"/>
        </authorList>
    </citation>
    <scope>IDENTIFICATION</scope>
</reference>
<keyword evidence="6" id="KW-1185">Reference proteome</keyword>
<dbReference type="Gene3D" id="3.30.70.1730">
    <property type="match status" value="1"/>
</dbReference>
<feature type="region of interest" description="Disordered" evidence="4">
    <location>
        <begin position="15"/>
        <end position="46"/>
    </location>
</feature>
<accession>A0A674H218</accession>
<dbReference type="PANTHER" id="PTHR11560">
    <property type="entry name" value="39S RIBOSOMAL PROTEIN L10, MITOCHONDRIAL"/>
    <property type="match status" value="1"/>
</dbReference>
<evidence type="ECO:0000256" key="2">
    <source>
        <dbReference type="ARBA" id="ARBA00035707"/>
    </source>
</evidence>
<comment type="similarity">
    <text evidence="1">Belongs to the universal ribosomal protein uL10 family.</text>
</comment>
<proteinExistence type="inferred from homology"/>
<dbReference type="SUPFAM" id="SSF160369">
    <property type="entry name" value="Ribosomal protein L10-like"/>
    <property type="match status" value="1"/>
</dbReference>
<dbReference type="Proteomes" id="UP000007754">
    <property type="component" value="Chromosome 27"/>
</dbReference>
<sequence length="451" mass="47515">MATCGCCDPRAVPTPQTLSPVPPRGGLHVGAVTPGLSPNPVPRRRATRRCCDPRAVPVPKPQTLSPVPPGGGLHVGAVTPGLSLSPNPVPYPHRRRAMPACCGPSCRTRCVPAAWWPCASTTPWRRRTWPRCGTSCAGTASTSSSSSTRWGWAPHRGSGGSGLSQGFWGVLGVSWGVPRVFWGCPGGSGVSWGYPGGILGLSWGFWGVLGMSWGYPRGILGFPGLSRWFWGYPRGVPMFPGVSRWFQSIPVRVVPVVPRCPAGSRVSQCSSRALSQVAPGCPVGSGVSRCPRGVPVLTPALSQVALGCPGGPGVPAVSRRSSPALSQVARPVLAQSKLRALLPLLLCRNVLLVSPEPRAREMLRLLKGVPQLVLLGACIDDTILSRQGVENFARLPSLEVSRGQTVAALSLLCSQTSSLLQRGPARLTALLDQHLRRLREAAAPTEPPPGQ</sequence>
<evidence type="ECO:0000313" key="6">
    <source>
        <dbReference type="Proteomes" id="UP000007754"/>
    </source>
</evidence>
<name>A0A674H218_TAEGU</name>
<evidence type="ECO:0000313" key="5">
    <source>
        <dbReference type="Ensembl" id="ENSTGUP00000028844.1"/>
    </source>
</evidence>
<dbReference type="GeneTree" id="ENSGT00940000172406"/>
<dbReference type="AlphaFoldDB" id="A0A674H218"/>
<dbReference type="Ensembl" id="ENSTGUT00000024890.1">
    <property type="protein sequence ID" value="ENSTGUP00000028844.1"/>
    <property type="gene ID" value="ENSTGUG00000029748.1"/>
</dbReference>
<protein>
    <recommendedName>
        <fullName evidence="2">Large ribosomal subunit protein uL10m</fullName>
    </recommendedName>
    <alternativeName>
        <fullName evidence="3">39S ribosomal protein L10, mitochondrial</fullName>
    </alternativeName>
</protein>
<reference evidence="5 6" key="1">
    <citation type="journal article" date="2010" name="Nature">
        <title>The genome of a songbird.</title>
        <authorList>
            <person name="Warren W.C."/>
            <person name="Clayton D.F."/>
            <person name="Ellegren H."/>
            <person name="Arnold A.P."/>
            <person name="Hillier L.W."/>
            <person name="Kunstner A."/>
            <person name="Searle S."/>
            <person name="White S."/>
            <person name="Vilella A.J."/>
            <person name="Fairley S."/>
            <person name="Heger A."/>
            <person name="Kong L."/>
            <person name="Ponting C.P."/>
            <person name="Jarvis E.D."/>
            <person name="Mello C.V."/>
            <person name="Minx P."/>
            <person name="Lovell P."/>
            <person name="Velho T.A."/>
            <person name="Ferris M."/>
            <person name="Balakrishnan C.N."/>
            <person name="Sinha S."/>
            <person name="Blatti C."/>
            <person name="London S.E."/>
            <person name="Li Y."/>
            <person name="Lin Y.C."/>
            <person name="George J."/>
            <person name="Sweedler J."/>
            <person name="Southey B."/>
            <person name="Gunaratne P."/>
            <person name="Watson M."/>
            <person name="Nam K."/>
            <person name="Backstrom N."/>
            <person name="Smeds L."/>
            <person name="Nabholz B."/>
            <person name="Itoh Y."/>
            <person name="Whitney O."/>
            <person name="Pfenning A.R."/>
            <person name="Howard J."/>
            <person name="Volker M."/>
            <person name="Skinner B.M."/>
            <person name="Griffin D.K."/>
            <person name="Ye L."/>
            <person name="McLaren W.M."/>
            <person name="Flicek P."/>
            <person name="Quesada V."/>
            <person name="Velasco G."/>
            <person name="Lopez-Otin C."/>
            <person name="Puente X.S."/>
            <person name="Olender T."/>
            <person name="Lancet D."/>
            <person name="Smit A.F."/>
            <person name="Hubley R."/>
            <person name="Konkel M.K."/>
            <person name="Walker J.A."/>
            <person name="Batzer M.A."/>
            <person name="Gu W."/>
            <person name="Pollock D.D."/>
            <person name="Chen L."/>
            <person name="Cheng Z."/>
            <person name="Eichler E.E."/>
            <person name="Stapley J."/>
            <person name="Slate J."/>
            <person name="Ekblom R."/>
            <person name="Birkhead T."/>
            <person name="Burke T."/>
            <person name="Burt D."/>
            <person name="Scharff C."/>
            <person name="Adam I."/>
            <person name="Richard H."/>
            <person name="Sultan M."/>
            <person name="Soldatov A."/>
            <person name="Lehrach H."/>
            <person name="Edwards S.V."/>
            <person name="Yang S.P."/>
            <person name="Li X."/>
            <person name="Graves T."/>
            <person name="Fulton L."/>
            <person name="Nelson J."/>
            <person name="Chinwalla A."/>
            <person name="Hou S."/>
            <person name="Mardis E.R."/>
            <person name="Wilson R.K."/>
        </authorList>
    </citation>
    <scope>NUCLEOTIDE SEQUENCE [LARGE SCALE GENOMIC DNA]</scope>
</reference>
<dbReference type="InParanoid" id="A0A674H218"/>
<dbReference type="InterPro" id="IPR043141">
    <property type="entry name" value="Ribosomal_uL10-like_sf"/>
</dbReference>
<reference evidence="5" key="2">
    <citation type="submission" date="2025-08" db="UniProtKB">
        <authorList>
            <consortium name="Ensembl"/>
        </authorList>
    </citation>
    <scope>IDENTIFICATION</scope>
</reference>
<organism evidence="5 6">
    <name type="scientific">Taeniopygia guttata</name>
    <name type="common">Zebra finch</name>
    <name type="synonym">Poephila guttata</name>
    <dbReference type="NCBI Taxonomy" id="59729"/>
    <lineage>
        <taxon>Eukaryota</taxon>
        <taxon>Metazoa</taxon>
        <taxon>Chordata</taxon>
        <taxon>Craniata</taxon>
        <taxon>Vertebrata</taxon>
        <taxon>Euteleostomi</taxon>
        <taxon>Archelosauria</taxon>
        <taxon>Archosauria</taxon>
        <taxon>Dinosauria</taxon>
        <taxon>Saurischia</taxon>
        <taxon>Theropoda</taxon>
        <taxon>Coelurosauria</taxon>
        <taxon>Aves</taxon>
        <taxon>Neognathae</taxon>
        <taxon>Neoaves</taxon>
        <taxon>Telluraves</taxon>
        <taxon>Australaves</taxon>
        <taxon>Passeriformes</taxon>
        <taxon>Passeroidea</taxon>
        <taxon>Estrildidae</taxon>
        <taxon>Estrildinae</taxon>
        <taxon>Taeniopygia</taxon>
    </lineage>
</organism>